<comment type="similarity">
    <text evidence="1 7">Belongs to the nitroreductase family.</text>
</comment>
<dbReference type="PANTHER" id="PTHR43821:SF1">
    <property type="entry name" value="NAD(P)H NITROREDUCTASE YDJA-RELATED"/>
    <property type="match status" value="1"/>
</dbReference>
<accession>A0A8K0XYA3</accession>
<dbReference type="EC" id="1.-.-.-" evidence="7"/>
<dbReference type="AlphaFoldDB" id="A0A8K0XYA3"/>
<evidence type="ECO:0000313" key="11">
    <source>
        <dbReference type="Proteomes" id="UP000648908"/>
    </source>
</evidence>
<feature type="domain" description="Nitroreductase" evidence="9">
    <location>
        <begin position="12"/>
        <end position="168"/>
    </location>
</feature>
<keyword evidence="2 7" id="KW-0285">Flavoprotein</keyword>
<dbReference type="CDD" id="cd02135">
    <property type="entry name" value="YdjA-like"/>
    <property type="match status" value="1"/>
</dbReference>
<evidence type="ECO:0000256" key="7">
    <source>
        <dbReference type="PIRNR" id="PIRNR000232"/>
    </source>
</evidence>
<dbReference type="InterPro" id="IPR026021">
    <property type="entry name" value="YdjA-like"/>
</dbReference>
<comment type="caution">
    <text evidence="10">The sequence shown here is derived from an EMBL/GenBank/DDBJ whole genome shotgun (WGS) entry which is preliminary data.</text>
</comment>
<protein>
    <recommendedName>
        <fullName evidence="7">Putative NAD(P)H nitroreductase</fullName>
        <ecNumber evidence="7">1.-.-.-</ecNumber>
    </recommendedName>
</protein>
<comment type="cofactor">
    <cofactor evidence="8">
        <name>FMN</name>
        <dbReference type="ChEBI" id="CHEBI:58210"/>
    </cofactor>
    <text evidence="8">Binds 1 FMN per subunit.</text>
</comment>
<dbReference type="Pfam" id="PF00881">
    <property type="entry name" value="Nitroreductase"/>
    <property type="match status" value="1"/>
</dbReference>
<evidence type="ECO:0000256" key="1">
    <source>
        <dbReference type="ARBA" id="ARBA00007118"/>
    </source>
</evidence>
<sequence length="192" mass="20531">MPDPRPDVTDFLRRRRSVPPKLLRAPVPDRDQVAQLLEQAARSPDHGKLEPWRFLVLEQGAMARLAGLAGEKARIAGLDPEAEAKARSQFDAGLLAVVVIASPKDSDKVPAIEQTLSVGAVCLALVNSALAAGWGAGWLTGWAAHDRGFVEEGLVLAPQEFVAGIIHIATAPGPMTDRPRPDVAALTRWMAT</sequence>
<feature type="binding site" description="in other chain" evidence="8">
    <location>
        <begin position="138"/>
        <end position="140"/>
    </location>
    <ligand>
        <name>FMN</name>
        <dbReference type="ChEBI" id="CHEBI:58210"/>
        <note>ligand shared between dimeric partners</note>
    </ligand>
</feature>
<dbReference type="PIRSF" id="PIRSF000232">
    <property type="entry name" value="YdjA"/>
    <property type="match status" value="1"/>
</dbReference>
<keyword evidence="3 7" id="KW-0288">FMN</keyword>
<keyword evidence="4 7" id="KW-0521">NADP</keyword>
<gene>
    <name evidence="10" type="ORF">JL811_01290</name>
</gene>
<evidence type="ECO:0000256" key="6">
    <source>
        <dbReference type="ARBA" id="ARBA00023027"/>
    </source>
</evidence>
<dbReference type="SUPFAM" id="SSF55469">
    <property type="entry name" value="FMN-dependent nitroreductase-like"/>
    <property type="match status" value="1"/>
</dbReference>
<feature type="binding site" evidence="8">
    <location>
        <position position="42"/>
    </location>
    <ligand>
        <name>FMN</name>
        <dbReference type="ChEBI" id="CHEBI:58210"/>
        <note>ligand shared between dimeric partners</note>
    </ligand>
</feature>
<dbReference type="InterPro" id="IPR029479">
    <property type="entry name" value="Nitroreductase"/>
</dbReference>
<dbReference type="GO" id="GO:0016491">
    <property type="term" value="F:oxidoreductase activity"/>
    <property type="evidence" value="ECO:0007669"/>
    <property type="project" value="UniProtKB-UniRule"/>
</dbReference>
<name>A0A8K0XYA3_9RHOB</name>
<dbReference type="Proteomes" id="UP000648908">
    <property type="component" value="Unassembled WGS sequence"/>
</dbReference>
<feature type="binding site" evidence="8">
    <location>
        <position position="46"/>
    </location>
    <ligand>
        <name>FMN</name>
        <dbReference type="ChEBI" id="CHEBI:58210"/>
        <note>ligand shared between dimeric partners</note>
    </ligand>
</feature>
<dbReference type="Gene3D" id="3.40.109.10">
    <property type="entry name" value="NADH Oxidase"/>
    <property type="match status" value="1"/>
</dbReference>
<evidence type="ECO:0000256" key="8">
    <source>
        <dbReference type="PIRSR" id="PIRSR000232-1"/>
    </source>
</evidence>
<evidence type="ECO:0000256" key="3">
    <source>
        <dbReference type="ARBA" id="ARBA00022643"/>
    </source>
</evidence>
<evidence type="ECO:0000256" key="2">
    <source>
        <dbReference type="ARBA" id="ARBA00022630"/>
    </source>
</evidence>
<keyword evidence="11" id="KW-1185">Reference proteome</keyword>
<keyword evidence="5 7" id="KW-0560">Oxidoreductase</keyword>
<dbReference type="RefSeq" id="WP_202686411.1">
    <property type="nucleotide sequence ID" value="NZ_JAESVN010000001.1"/>
</dbReference>
<dbReference type="InterPro" id="IPR000415">
    <property type="entry name" value="Nitroreductase-like"/>
</dbReference>
<evidence type="ECO:0000256" key="5">
    <source>
        <dbReference type="ARBA" id="ARBA00023002"/>
    </source>
</evidence>
<keyword evidence="6 7" id="KW-0520">NAD</keyword>
<dbReference type="EMBL" id="JAESVN010000001">
    <property type="protein sequence ID" value="MBL4915840.1"/>
    <property type="molecule type" value="Genomic_DNA"/>
</dbReference>
<organism evidence="10 11">
    <name type="scientific">Szabonella alba</name>
    <dbReference type="NCBI Taxonomy" id="2804194"/>
    <lineage>
        <taxon>Bacteria</taxon>
        <taxon>Pseudomonadati</taxon>
        <taxon>Pseudomonadota</taxon>
        <taxon>Alphaproteobacteria</taxon>
        <taxon>Rhodobacterales</taxon>
        <taxon>Paracoccaceae</taxon>
        <taxon>Szabonella</taxon>
    </lineage>
</organism>
<reference evidence="10" key="1">
    <citation type="submission" date="2021-01" db="EMBL/GenBank/DDBJ databases">
        <title>Tabrizicola alba sp. nov. a motile alkaliphilic bacterium isolated from a soda lake.</title>
        <authorList>
            <person name="Szuroczki S."/>
            <person name="Abbaszade G."/>
            <person name="Schumann P."/>
            <person name="Toth E."/>
        </authorList>
    </citation>
    <scope>NUCLEOTIDE SEQUENCE</scope>
    <source>
        <strain evidence="10">DMG-N-6</strain>
    </source>
</reference>
<evidence type="ECO:0000313" key="10">
    <source>
        <dbReference type="EMBL" id="MBL4915840.1"/>
    </source>
</evidence>
<evidence type="ECO:0000259" key="9">
    <source>
        <dbReference type="Pfam" id="PF00881"/>
    </source>
</evidence>
<dbReference type="PANTHER" id="PTHR43821">
    <property type="entry name" value="NAD(P)H NITROREDUCTASE YDJA-RELATED"/>
    <property type="match status" value="1"/>
</dbReference>
<feature type="binding site" description="in other chain" evidence="8">
    <location>
        <begin position="15"/>
        <end position="17"/>
    </location>
    <ligand>
        <name>FMN</name>
        <dbReference type="ChEBI" id="CHEBI:58210"/>
        <note>ligand shared between dimeric partners</note>
    </ligand>
</feature>
<proteinExistence type="inferred from homology"/>
<dbReference type="InterPro" id="IPR052530">
    <property type="entry name" value="NAD(P)H_nitroreductase"/>
</dbReference>
<evidence type="ECO:0000256" key="4">
    <source>
        <dbReference type="ARBA" id="ARBA00022857"/>
    </source>
</evidence>